<dbReference type="PANTHER" id="PTHR15092:SF22">
    <property type="entry name" value="POLY(A)-SPECIFIC RIBONUCLEASE PNLDC1"/>
    <property type="match status" value="1"/>
</dbReference>
<dbReference type="Pfam" id="PF04857">
    <property type="entry name" value="CAF1"/>
    <property type="match status" value="1"/>
</dbReference>
<dbReference type="InterPro" id="IPR036397">
    <property type="entry name" value="RNaseH_sf"/>
</dbReference>
<dbReference type="KEGG" id="ptkz:JDV02_000933"/>
<sequence length="280" mass="31471">MGEFSVEISRLFPRIIDTKLLLRETVDPNVVDESLEEVFLVLQRQAYPFVEPAADGWGFTQHGDRKGFAHHAGYDSFMTAVVFLKLCCKRCRVMRRALGARDRGVPNAMDPADILQNKSWLSIVDGQLSAMDKYLSGDEIRIPEFDGEFFRSVRNKVRMSTAGVLFLSTYRPTITAPKKSSAGGRGSHDDNDDVFAVKTHKCETNDKPTTDVAAHQMWAVLKTDLSRFMSSLYDFDREFERPGALEKFHAMVDALDEDLEQTRGKIGSYLVGARGMGNSK</sequence>
<proteinExistence type="inferred from homology"/>
<dbReference type="RefSeq" id="XP_047837770.1">
    <property type="nucleotide sequence ID" value="XM_047981809.1"/>
</dbReference>
<dbReference type="AlphaFoldDB" id="A0A9Q8Q5S8"/>
<accession>A0A9Q8Q5S8</accession>
<keyword evidence="2" id="KW-0378">Hydrolase</keyword>
<dbReference type="Gene3D" id="3.30.420.10">
    <property type="entry name" value="Ribonuclease H-like superfamily/Ribonuclease H"/>
    <property type="match status" value="1"/>
</dbReference>
<comment type="similarity">
    <text evidence="1">Belongs to the CAF1 family.</text>
</comment>
<dbReference type="GO" id="GO:0004535">
    <property type="term" value="F:poly(A)-specific ribonuclease activity"/>
    <property type="evidence" value="ECO:0007669"/>
    <property type="project" value="UniProtKB-EC"/>
</dbReference>
<dbReference type="SUPFAM" id="SSF53098">
    <property type="entry name" value="Ribonuclease H-like"/>
    <property type="match status" value="1"/>
</dbReference>
<reference evidence="2" key="1">
    <citation type="submission" date="2021-11" db="EMBL/GenBank/DDBJ databases">
        <title>Purpureocillium_takamizusanense_genome.</title>
        <authorList>
            <person name="Nguyen N.-H."/>
        </authorList>
    </citation>
    <scope>NUCLEOTIDE SEQUENCE</scope>
    <source>
        <strain evidence="2">PT3</strain>
    </source>
</reference>
<protein>
    <submittedName>
        <fullName evidence="2">Poly(A)-specific ribonuclease</fullName>
        <ecNumber evidence="2">3.1.13.4</ecNumber>
    </submittedName>
</protein>
<dbReference type="InterPro" id="IPR051181">
    <property type="entry name" value="CAF1_poly(A)_ribonucleases"/>
</dbReference>
<dbReference type="GeneID" id="72062897"/>
<dbReference type="PANTHER" id="PTHR15092">
    <property type="entry name" value="POLY A -SPECIFIC RIBONUCLEASE/TARGET OF EGR1, MEMBER 1"/>
    <property type="match status" value="1"/>
</dbReference>
<dbReference type="EMBL" id="CP086354">
    <property type="protein sequence ID" value="UNI14289.1"/>
    <property type="molecule type" value="Genomic_DNA"/>
</dbReference>
<dbReference type="OrthoDB" id="4916036at2759"/>
<dbReference type="GO" id="GO:0003723">
    <property type="term" value="F:RNA binding"/>
    <property type="evidence" value="ECO:0007669"/>
    <property type="project" value="TreeGrafter"/>
</dbReference>
<evidence type="ECO:0000313" key="2">
    <source>
        <dbReference type="EMBL" id="UNI14289.1"/>
    </source>
</evidence>
<name>A0A9Q8Q5S8_9HYPO</name>
<evidence type="ECO:0000313" key="3">
    <source>
        <dbReference type="Proteomes" id="UP000829364"/>
    </source>
</evidence>
<dbReference type="Proteomes" id="UP000829364">
    <property type="component" value="Chromosome 1"/>
</dbReference>
<dbReference type="InterPro" id="IPR012337">
    <property type="entry name" value="RNaseH-like_sf"/>
</dbReference>
<dbReference type="InterPro" id="IPR006941">
    <property type="entry name" value="RNase_CAF1"/>
</dbReference>
<organism evidence="2 3">
    <name type="scientific">Purpureocillium takamizusanense</name>
    <dbReference type="NCBI Taxonomy" id="2060973"/>
    <lineage>
        <taxon>Eukaryota</taxon>
        <taxon>Fungi</taxon>
        <taxon>Dikarya</taxon>
        <taxon>Ascomycota</taxon>
        <taxon>Pezizomycotina</taxon>
        <taxon>Sordariomycetes</taxon>
        <taxon>Hypocreomycetidae</taxon>
        <taxon>Hypocreales</taxon>
        <taxon>Ophiocordycipitaceae</taxon>
        <taxon>Purpureocillium</taxon>
    </lineage>
</organism>
<gene>
    <name evidence="2" type="ORF">JDV02_000933</name>
</gene>
<keyword evidence="3" id="KW-1185">Reference proteome</keyword>
<dbReference type="EC" id="3.1.13.4" evidence="2"/>
<evidence type="ECO:0000256" key="1">
    <source>
        <dbReference type="ARBA" id="ARBA00008372"/>
    </source>
</evidence>